<proteinExistence type="predicted"/>
<feature type="compositionally biased region" description="Basic residues" evidence="1">
    <location>
        <begin position="143"/>
        <end position="153"/>
    </location>
</feature>
<evidence type="ECO:0000256" key="1">
    <source>
        <dbReference type="SAM" id="MobiDB-lite"/>
    </source>
</evidence>
<evidence type="ECO:0000313" key="2">
    <source>
        <dbReference type="EMBL" id="RZS37117.1"/>
    </source>
</evidence>
<sequence length="153" mass="17171">MNDDVLAAARRRWEAAALKSSETLRRATRDVEHARTQARTNSAAATEDGLRLAWEMARRAPNPAAAPAYTDPESELMKLGSEEDAAERHRLDLLAAKRKRAEQLTAESAEGQSFLVESFDTSSIRPPRREDRSEQVDPTLPRSMRRRAGVSDW</sequence>
<comment type="caution">
    <text evidence="2">The sequence shown here is derived from an EMBL/GenBank/DDBJ whole genome shotgun (WGS) entry which is preliminary data.</text>
</comment>
<name>A0A4Q7KLI7_9PSEU</name>
<accession>A0A4Q7KLI7</accession>
<gene>
    <name evidence="2" type="ORF">EV193_106355</name>
</gene>
<organism evidence="2 3">
    <name type="scientific">Herbihabitans rhizosphaerae</name>
    <dbReference type="NCBI Taxonomy" id="1872711"/>
    <lineage>
        <taxon>Bacteria</taxon>
        <taxon>Bacillati</taxon>
        <taxon>Actinomycetota</taxon>
        <taxon>Actinomycetes</taxon>
        <taxon>Pseudonocardiales</taxon>
        <taxon>Pseudonocardiaceae</taxon>
        <taxon>Herbihabitans</taxon>
    </lineage>
</organism>
<evidence type="ECO:0000313" key="3">
    <source>
        <dbReference type="Proteomes" id="UP000294257"/>
    </source>
</evidence>
<feature type="region of interest" description="Disordered" evidence="1">
    <location>
        <begin position="63"/>
        <end position="85"/>
    </location>
</feature>
<dbReference type="RefSeq" id="WP_130345702.1">
    <property type="nucleotide sequence ID" value="NZ_SGWQ01000006.1"/>
</dbReference>
<feature type="region of interest" description="Disordered" evidence="1">
    <location>
        <begin position="27"/>
        <end position="47"/>
    </location>
</feature>
<keyword evidence="3" id="KW-1185">Reference proteome</keyword>
<dbReference type="EMBL" id="SGWQ01000006">
    <property type="protein sequence ID" value="RZS37117.1"/>
    <property type="molecule type" value="Genomic_DNA"/>
</dbReference>
<dbReference type="Proteomes" id="UP000294257">
    <property type="component" value="Unassembled WGS sequence"/>
</dbReference>
<feature type="region of interest" description="Disordered" evidence="1">
    <location>
        <begin position="104"/>
        <end position="153"/>
    </location>
</feature>
<reference evidence="2 3" key="1">
    <citation type="submission" date="2019-02" db="EMBL/GenBank/DDBJ databases">
        <title>Genomic Encyclopedia of Type Strains, Phase IV (KMG-IV): sequencing the most valuable type-strain genomes for metagenomic binning, comparative biology and taxonomic classification.</title>
        <authorList>
            <person name="Goeker M."/>
        </authorList>
    </citation>
    <scope>NUCLEOTIDE SEQUENCE [LARGE SCALE GENOMIC DNA]</scope>
    <source>
        <strain evidence="2 3">DSM 101727</strain>
    </source>
</reference>
<dbReference type="AlphaFoldDB" id="A0A4Q7KLI7"/>
<protein>
    <submittedName>
        <fullName evidence="2">Uncharacterized protein</fullName>
    </submittedName>
</protein>